<sequence>MFPSVTQAALGLFGMIGGPTLGLFMMAMTNPWSNRVGAYCGYIVGLIATIWLGIGAFIYKPSVSRPSVSRAGCLSSNDTMYSSGNDPDTIDPRLLTPVVESFLCCLPRKFRKCIQCNIDRTVDDDELVPKPDEKTGNSHENDGFNRDTKM</sequence>
<keyword evidence="6" id="KW-0739">Sodium transport</keyword>
<evidence type="ECO:0000256" key="1">
    <source>
        <dbReference type="ARBA" id="ARBA00004651"/>
    </source>
</evidence>
<accession>A0AAD9KHT6</accession>
<dbReference type="GO" id="GO:0005886">
    <property type="term" value="C:plasma membrane"/>
    <property type="evidence" value="ECO:0007669"/>
    <property type="project" value="UniProtKB-SubCell"/>
</dbReference>
<gene>
    <name evidence="9" type="ORF">NP493_1139g00004</name>
</gene>
<dbReference type="EMBL" id="JAODUO010001138">
    <property type="protein sequence ID" value="KAK2170803.1"/>
    <property type="molecule type" value="Genomic_DNA"/>
</dbReference>
<dbReference type="InterPro" id="IPR051163">
    <property type="entry name" value="Sodium:Solute_Symporter_SSF"/>
</dbReference>
<keyword evidence="4" id="KW-0915">Sodium</keyword>
<dbReference type="InterPro" id="IPR038377">
    <property type="entry name" value="Na/Glc_symporter_sf"/>
</dbReference>
<proteinExistence type="predicted"/>
<feature type="transmembrane region" description="Helical" evidence="8">
    <location>
        <begin position="39"/>
        <end position="59"/>
    </location>
</feature>
<evidence type="ECO:0000256" key="3">
    <source>
        <dbReference type="ARBA" id="ARBA00022475"/>
    </source>
</evidence>
<dbReference type="PANTHER" id="PTHR42985:SF40">
    <property type="entry name" value="LD47995P-RELATED"/>
    <property type="match status" value="1"/>
</dbReference>
<evidence type="ECO:0000256" key="4">
    <source>
        <dbReference type="ARBA" id="ARBA00023053"/>
    </source>
</evidence>
<feature type="region of interest" description="Disordered" evidence="7">
    <location>
        <begin position="125"/>
        <end position="150"/>
    </location>
</feature>
<reference evidence="9" key="1">
    <citation type="journal article" date="2023" name="Mol. Biol. Evol.">
        <title>Third-Generation Sequencing Reveals the Adaptive Role of the Epigenome in Three Deep-Sea Polychaetes.</title>
        <authorList>
            <person name="Perez M."/>
            <person name="Aroh O."/>
            <person name="Sun Y."/>
            <person name="Lan Y."/>
            <person name="Juniper S.K."/>
            <person name="Young C.R."/>
            <person name="Angers B."/>
            <person name="Qian P.Y."/>
        </authorList>
    </citation>
    <scope>NUCLEOTIDE SEQUENCE</scope>
    <source>
        <strain evidence="9">R07B-5</strain>
    </source>
</reference>
<keyword evidence="5" id="KW-0406">Ion transport</keyword>
<keyword evidence="3" id="KW-1003">Cell membrane</keyword>
<keyword evidence="10" id="KW-1185">Reference proteome</keyword>
<dbReference type="AlphaFoldDB" id="A0AAD9KHT6"/>
<name>A0AAD9KHT6_RIDPI</name>
<evidence type="ECO:0000256" key="5">
    <source>
        <dbReference type="ARBA" id="ARBA00023065"/>
    </source>
</evidence>
<evidence type="ECO:0000313" key="9">
    <source>
        <dbReference type="EMBL" id="KAK2170803.1"/>
    </source>
</evidence>
<keyword evidence="2" id="KW-0813">Transport</keyword>
<dbReference type="GO" id="GO:0015293">
    <property type="term" value="F:symporter activity"/>
    <property type="evidence" value="ECO:0007669"/>
    <property type="project" value="TreeGrafter"/>
</dbReference>
<evidence type="ECO:0000256" key="6">
    <source>
        <dbReference type="ARBA" id="ARBA00023201"/>
    </source>
</evidence>
<feature type="transmembrane region" description="Helical" evidence="8">
    <location>
        <begin position="6"/>
        <end position="27"/>
    </location>
</feature>
<keyword evidence="8" id="KW-0812">Transmembrane</keyword>
<dbReference type="GO" id="GO:0006814">
    <property type="term" value="P:sodium ion transport"/>
    <property type="evidence" value="ECO:0007669"/>
    <property type="project" value="UniProtKB-KW"/>
</dbReference>
<comment type="caution">
    <text evidence="9">The sequence shown here is derived from an EMBL/GenBank/DDBJ whole genome shotgun (WGS) entry which is preliminary data.</text>
</comment>
<evidence type="ECO:0000256" key="2">
    <source>
        <dbReference type="ARBA" id="ARBA00022448"/>
    </source>
</evidence>
<keyword evidence="8" id="KW-1133">Transmembrane helix</keyword>
<feature type="compositionally biased region" description="Basic and acidic residues" evidence="7">
    <location>
        <begin position="127"/>
        <end position="150"/>
    </location>
</feature>
<protein>
    <submittedName>
        <fullName evidence="9">Uncharacterized protein</fullName>
    </submittedName>
</protein>
<dbReference type="PANTHER" id="PTHR42985">
    <property type="entry name" value="SODIUM-COUPLED MONOCARBOXYLATE TRANSPORTER"/>
    <property type="match status" value="1"/>
</dbReference>
<organism evidence="9 10">
    <name type="scientific">Ridgeia piscesae</name>
    <name type="common">Tubeworm</name>
    <dbReference type="NCBI Taxonomy" id="27915"/>
    <lineage>
        <taxon>Eukaryota</taxon>
        <taxon>Metazoa</taxon>
        <taxon>Spiralia</taxon>
        <taxon>Lophotrochozoa</taxon>
        <taxon>Annelida</taxon>
        <taxon>Polychaeta</taxon>
        <taxon>Sedentaria</taxon>
        <taxon>Canalipalpata</taxon>
        <taxon>Sabellida</taxon>
        <taxon>Siboglinidae</taxon>
        <taxon>Ridgeia</taxon>
    </lineage>
</organism>
<evidence type="ECO:0000256" key="8">
    <source>
        <dbReference type="SAM" id="Phobius"/>
    </source>
</evidence>
<dbReference type="Gene3D" id="1.20.1730.10">
    <property type="entry name" value="Sodium/glucose cotransporter"/>
    <property type="match status" value="1"/>
</dbReference>
<evidence type="ECO:0000313" key="10">
    <source>
        <dbReference type="Proteomes" id="UP001209878"/>
    </source>
</evidence>
<evidence type="ECO:0000256" key="7">
    <source>
        <dbReference type="SAM" id="MobiDB-lite"/>
    </source>
</evidence>
<dbReference type="Proteomes" id="UP001209878">
    <property type="component" value="Unassembled WGS sequence"/>
</dbReference>
<keyword evidence="8" id="KW-0472">Membrane</keyword>
<comment type="subcellular location">
    <subcellularLocation>
        <location evidence="1">Cell membrane</location>
        <topology evidence="1">Multi-pass membrane protein</topology>
    </subcellularLocation>
</comment>